<dbReference type="eggNOG" id="COG2846">
    <property type="taxonomic scope" value="Bacteria"/>
</dbReference>
<dbReference type="EMBL" id="AONI01000015">
    <property type="protein sequence ID" value="EPX77158.1"/>
    <property type="molecule type" value="Genomic_DNA"/>
</dbReference>
<evidence type="ECO:0000313" key="7">
    <source>
        <dbReference type="Proteomes" id="UP000015351"/>
    </source>
</evidence>
<dbReference type="GO" id="GO:0005737">
    <property type="term" value="C:cytoplasm"/>
    <property type="evidence" value="ECO:0007669"/>
    <property type="project" value="UniProtKB-SubCell"/>
</dbReference>
<dbReference type="Pfam" id="PF01814">
    <property type="entry name" value="Hemerythrin"/>
    <property type="match status" value="1"/>
</dbReference>
<dbReference type="STRING" id="1123360.thalar_02879"/>
<evidence type="ECO:0000259" key="5">
    <source>
        <dbReference type="Pfam" id="PF01814"/>
    </source>
</evidence>
<dbReference type="InterPro" id="IPR012312">
    <property type="entry name" value="Hemerythrin-like"/>
</dbReference>
<evidence type="ECO:0000256" key="2">
    <source>
        <dbReference type="ARBA" id="ARBA00022490"/>
    </source>
</evidence>
<evidence type="ECO:0000256" key="1">
    <source>
        <dbReference type="ARBA" id="ARBA00004496"/>
    </source>
</evidence>
<keyword evidence="2" id="KW-0963">Cytoplasm</keyword>
<dbReference type="Gene3D" id="1.20.120.520">
    <property type="entry name" value="nmb1532 protein domain like"/>
    <property type="match status" value="1"/>
</dbReference>
<dbReference type="InterPro" id="IPR019903">
    <property type="entry name" value="RIC_family"/>
</dbReference>
<feature type="domain" description="Hemerythrin-like" evidence="5">
    <location>
        <begin position="21"/>
        <end position="157"/>
    </location>
</feature>
<dbReference type="AlphaFoldDB" id="S9QC53"/>
<keyword evidence="3" id="KW-0479">Metal-binding</keyword>
<dbReference type="Proteomes" id="UP000015351">
    <property type="component" value="Unassembled WGS sequence"/>
</dbReference>
<protein>
    <submittedName>
        <fullName evidence="6">Nitric oxide-dependent regulator DnrN or NorA</fullName>
    </submittedName>
</protein>
<evidence type="ECO:0000313" key="6">
    <source>
        <dbReference type="EMBL" id="EPX77158.1"/>
    </source>
</evidence>
<dbReference type="PANTHER" id="PTHR36438:SF1">
    <property type="entry name" value="IRON-SULFUR CLUSTER REPAIR PROTEIN YTFE"/>
    <property type="match status" value="1"/>
</dbReference>
<organism evidence="6 7">
    <name type="scientific">Litoreibacter arenae DSM 19593</name>
    <dbReference type="NCBI Taxonomy" id="1123360"/>
    <lineage>
        <taxon>Bacteria</taxon>
        <taxon>Pseudomonadati</taxon>
        <taxon>Pseudomonadota</taxon>
        <taxon>Alphaproteobacteria</taxon>
        <taxon>Rhodobacterales</taxon>
        <taxon>Roseobacteraceae</taxon>
        <taxon>Litoreibacter</taxon>
    </lineage>
</organism>
<gene>
    <name evidence="6" type="ORF">thalar_02879</name>
</gene>
<evidence type="ECO:0000256" key="3">
    <source>
        <dbReference type="ARBA" id="ARBA00022723"/>
    </source>
</evidence>
<dbReference type="PANTHER" id="PTHR36438">
    <property type="entry name" value="IRON-SULFUR CLUSTER REPAIR PROTEIN YTFE"/>
    <property type="match status" value="1"/>
</dbReference>
<proteinExistence type="predicted"/>
<dbReference type="HOGENOM" id="CLU_076075_3_0_5"/>
<evidence type="ECO:0000256" key="4">
    <source>
        <dbReference type="ARBA" id="ARBA00023004"/>
    </source>
</evidence>
<name>S9QC53_9RHOB</name>
<accession>S9QC53</accession>
<keyword evidence="4" id="KW-0408">Iron</keyword>
<dbReference type="RefSeq" id="WP_021102229.1">
    <property type="nucleotide sequence ID" value="NZ_KE557314.1"/>
</dbReference>
<comment type="subcellular location">
    <subcellularLocation>
        <location evidence="1">Cytoplasm</location>
    </subcellularLocation>
</comment>
<reference evidence="7" key="1">
    <citation type="journal article" date="2013" name="Stand. Genomic Sci.">
        <title>Genome sequence of the Litoreibacter arenae type strain (DSM 19593(T)), a member of the Roseobacter clade isolated from sea sand.</title>
        <authorList>
            <person name="Riedel T."/>
            <person name="Fiebig A."/>
            <person name="Petersen J."/>
            <person name="Gronow S."/>
            <person name="Kyrpides N.C."/>
            <person name="Goker M."/>
            <person name="Klenk H.P."/>
        </authorList>
    </citation>
    <scope>NUCLEOTIDE SEQUENCE [LARGE SCALE GENOMIC DNA]</scope>
    <source>
        <strain evidence="7">DSM 19593</strain>
    </source>
</reference>
<dbReference type="GO" id="GO:0046872">
    <property type="term" value="F:metal ion binding"/>
    <property type="evidence" value="ECO:0007669"/>
    <property type="project" value="UniProtKB-KW"/>
</dbReference>
<keyword evidence="7" id="KW-1185">Reference proteome</keyword>
<comment type="caution">
    <text evidence="6">The sequence shown here is derived from an EMBL/GenBank/DDBJ whole genome shotgun (WGS) entry which is preliminary data.</text>
</comment>
<sequence length="162" mass="18251">MTATLEEPDVTWPTRALVEHIQTQHHETQHRALPQLITLAQRIEAEHAVDPDAPHGLTQSLCKLSAAFENHLHNEEPMLSTVQAIGSSAESKVRLERLRKDHLGLEAELDRIAATTHGFRLPRHADASCSRLFAEVGQLVEDLDAQIFLENKVLFPRFETFP</sequence>